<keyword evidence="3" id="KW-0804">Transcription</keyword>
<accession>A0A2X0X3D5</accession>
<dbReference type="InterPro" id="IPR009057">
    <property type="entry name" value="Homeodomain-like_sf"/>
</dbReference>
<keyword evidence="2" id="KW-0238">DNA-binding</keyword>
<dbReference type="PANTHER" id="PTHR43280">
    <property type="entry name" value="ARAC-FAMILY TRANSCRIPTIONAL REGULATOR"/>
    <property type="match status" value="1"/>
</dbReference>
<dbReference type="AlphaFoldDB" id="A0A2X0X3D5"/>
<evidence type="ECO:0000313" key="6">
    <source>
        <dbReference type="Proteomes" id="UP000250086"/>
    </source>
</evidence>
<name>A0A2X0X3D5_9GAMM</name>
<dbReference type="PANTHER" id="PTHR43280:SF2">
    <property type="entry name" value="HTH-TYPE TRANSCRIPTIONAL REGULATOR EXSA"/>
    <property type="match status" value="1"/>
</dbReference>
<evidence type="ECO:0000256" key="3">
    <source>
        <dbReference type="ARBA" id="ARBA00023163"/>
    </source>
</evidence>
<dbReference type="InterPro" id="IPR018062">
    <property type="entry name" value="HTH_AraC-typ_CS"/>
</dbReference>
<reference evidence="5 6" key="1">
    <citation type="submission" date="2018-06" db="EMBL/GenBank/DDBJ databases">
        <authorList>
            <consortium name="Pathogen Informatics"/>
            <person name="Doyle S."/>
        </authorList>
    </citation>
    <scope>NUCLEOTIDE SEQUENCE [LARGE SCALE GENOMIC DNA]</scope>
    <source>
        <strain evidence="5 6">NCTC13093</strain>
    </source>
</reference>
<dbReference type="Pfam" id="PF12833">
    <property type="entry name" value="HTH_18"/>
    <property type="match status" value="1"/>
</dbReference>
<dbReference type="InterPro" id="IPR020449">
    <property type="entry name" value="Tscrpt_reg_AraC-type_HTH"/>
</dbReference>
<dbReference type="OrthoDB" id="282744at2"/>
<dbReference type="RefSeq" id="WP_113743350.1">
    <property type="nucleotide sequence ID" value="NZ_UAPU01000007.1"/>
</dbReference>
<dbReference type="PROSITE" id="PS01124">
    <property type="entry name" value="HTH_ARAC_FAMILY_2"/>
    <property type="match status" value="1"/>
</dbReference>
<sequence length="396" mass="45043">MSNINNDAYIYDLVGIFNVPVSMYKSDLSLIQHFYDFGEEFDPLVCDKRLLESVVSTVSTTGLRLAISYDGSLVYYVVMLFDDKSYAIAGPLIDAKEDVTEHVRFNALKHNAKVRNITRCSKLSILSAFSLIYKAVYGVSINIHNLIETDKKDFIDMQAKEHVANVLIRSVENTTPHNDSTYELKIRKAISDGNLESLKLALYTPFVGERGIIGYTPIRSHKNLAIVDITIASRAAIDAGIDAELAYVISDGYILQVEKAKTSQEAEDIYFRCAFEFCNLVKNTKTSINTDNKIVKQVVSYINRNFYKKFYLKDIASHLNLSSEYLERVFKEQTKMTIGQYLLDVRLNQAVLLLEGSDKAIYEIASLTGFNSQSYFILQFKRKFNMTPKSYRTKSF</sequence>
<dbReference type="SMART" id="SM00342">
    <property type="entry name" value="HTH_ARAC"/>
    <property type="match status" value="1"/>
</dbReference>
<dbReference type="GO" id="GO:0003700">
    <property type="term" value="F:DNA-binding transcription factor activity"/>
    <property type="evidence" value="ECO:0007669"/>
    <property type="project" value="InterPro"/>
</dbReference>
<dbReference type="Proteomes" id="UP000250086">
    <property type="component" value="Unassembled WGS sequence"/>
</dbReference>
<dbReference type="Gene3D" id="1.10.10.60">
    <property type="entry name" value="Homeodomain-like"/>
    <property type="match status" value="2"/>
</dbReference>
<dbReference type="PRINTS" id="PR00032">
    <property type="entry name" value="HTHARAC"/>
</dbReference>
<keyword evidence="6" id="KW-1185">Reference proteome</keyword>
<organism evidence="5 6">
    <name type="scientific">Anaerobiospirillum thomasii</name>
    <dbReference type="NCBI Taxonomy" id="179995"/>
    <lineage>
        <taxon>Bacteria</taxon>
        <taxon>Pseudomonadati</taxon>
        <taxon>Pseudomonadota</taxon>
        <taxon>Gammaproteobacteria</taxon>
        <taxon>Aeromonadales</taxon>
        <taxon>Succinivibrionaceae</taxon>
        <taxon>Anaerobiospirillum</taxon>
    </lineage>
</organism>
<protein>
    <submittedName>
        <fullName evidence="5">Melibiose operon regulatory protein</fullName>
    </submittedName>
</protein>
<dbReference type="GO" id="GO:0043565">
    <property type="term" value="F:sequence-specific DNA binding"/>
    <property type="evidence" value="ECO:0007669"/>
    <property type="project" value="InterPro"/>
</dbReference>
<keyword evidence="1" id="KW-0805">Transcription regulation</keyword>
<dbReference type="SUPFAM" id="SSF46689">
    <property type="entry name" value="Homeodomain-like"/>
    <property type="match status" value="2"/>
</dbReference>
<evidence type="ECO:0000256" key="1">
    <source>
        <dbReference type="ARBA" id="ARBA00023015"/>
    </source>
</evidence>
<evidence type="ECO:0000313" key="5">
    <source>
        <dbReference type="EMBL" id="SPT69166.1"/>
    </source>
</evidence>
<gene>
    <name evidence="5" type="primary">melR_1</name>
    <name evidence="5" type="ORF">NCTC13093_00529</name>
</gene>
<proteinExistence type="predicted"/>
<evidence type="ECO:0000256" key="2">
    <source>
        <dbReference type="ARBA" id="ARBA00023125"/>
    </source>
</evidence>
<feature type="domain" description="HTH araC/xylS-type" evidence="4">
    <location>
        <begin position="296"/>
        <end position="394"/>
    </location>
</feature>
<dbReference type="InterPro" id="IPR018060">
    <property type="entry name" value="HTH_AraC"/>
</dbReference>
<dbReference type="PROSITE" id="PS00041">
    <property type="entry name" value="HTH_ARAC_FAMILY_1"/>
    <property type="match status" value="1"/>
</dbReference>
<evidence type="ECO:0000259" key="4">
    <source>
        <dbReference type="PROSITE" id="PS01124"/>
    </source>
</evidence>
<dbReference type="EMBL" id="UAPV01000001">
    <property type="protein sequence ID" value="SPT69166.1"/>
    <property type="molecule type" value="Genomic_DNA"/>
</dbReference>